<dbReference type="HOGENOM" id="CLU_1916718_0_0_1"/>
<dbReference type="KEGG" id="bze:COCCADRAFT_30170"/>
<accession>W6Y0S3</accession>
<protein>
    <submittedName>
        <fullName evidence="2">Uncharacterized protein</fullName>
    </submittedName>
</protein>
<feature type="region of interest" description="Disordered" evidence="1">
    <location>
        <begin position="1"/>
        <end position="30"/>
    </location>
</feature>
<sequence>MRRRGGSLMSGCKSGGEWANGSADGRPANSRIQALSNLIPRRGHAWPAHPSAGSREANGTVVAHLGGAWGACQWWLATWRGLSRPYRLGDAVRKQLRAAPFTHAPIALLGVPAAVAMPAVLMPHTATLSIHR</sequence>
<organism evidence="2 3">
    <name type="scientific">Cochliobolus carbonum (strain 26-R-13)</name>
    <name type="common">Maize leaf spot fungus</name>
    <name type="synonym">Bipolaris zeicola</name>
    <dbReference type="NCBI Taxonomy" id="930089"/>
    <lineage>
        <taxon>Eukaryota</taxon>
        <taxon>Fungi</taxon>
        <taxon>Dikarya</taxon>
        <taxon>Ascomycota</taxon>
        <taxon>Pezizomycotina</taxon>
        <taxon>Dothideomycetes</taxon>
        <taxon>Pleosporomycetidae</taxon>
        <taxon>Pleosporales</taxon>
        <taxon>Pleosporineae</taxon>
        <taxon>Pleosporaceae</taxon>
        <taxon>Bipolaris</taxon>
    </lineage>
</organism>
<evidence type="ECO:0000313" key="2">
    <source>
        <dbReference type="EMBL" id="EUC28604.1"/>
    </source>
</evidence>
<dbReference type="RefSeq" id="XP_007717087.1">
    <property type="nucleotide sequence ID" value="XM_007718897.1"/>
</dbReference>
<name>W6Y0S3_COCC2</name>
<reference evidence="2 3" key="1">
    <citation type="journal article" date="2013" name="PLoS Genet.">
        <title>Comparative genome structure, secondary metabolite, and effector coding capacity across Cochliobolus pathogens.</title>
        <authorList>
            <person name="Condon B.J."/>
            <person name="Leng Y."/>
            <person name="Wu D."/>
            <person name="Bushley K.E."/>
            <person name="Ohm R.A."/>
            <person name="Otillar R."/>
            <person name="Martin J."/>
            <person name="Schackwitz W."/>
            <person name="Grimwood J."/>
            <person name="MohdZainudin N."/>
            <person name="Xue C."/>
            <person name="Wang R."/>
            <person name="Manning V.A."/>
            <person name="Dhillon B."/>
            <person name="Tu Z.J."/>
            <person name="Steffenson B.J."/>
            <person name="Salamov A."/>
            <person name="Sun H."/>
            <person name="Lowry S."/>
            <person name="LaButti K."/>
            <person name="Han J."/>
            <person name="Copeland A."/>
            <person name="Lindquist E."/>
            <person name="Barry K."/>
            <person name="Schmutz J."/>
            <person name="Baker S.E."/>
            <person name="Ciuffetti L.M."/>
            <person name="Grigoriev I.V."/>
            <person name="Zhong S."/>
            <person name="Turgeon B.G."/>
        </authorList>
    </citation>
    <scope>NUCLEOTIDE SEQUENCE [LARGE SCALE GENOMIC DNA]</scope>
    <source>
        <strain evidence="2 3">26-R-13</strain>
    </source>
</reference>
<evidence type="ECO:0000256" key="1">
    <source>
        <dbReference type="SAM" id="MobiDB-lite"/>
    </source>
</evidence>
<proteinExistence type="predicted"/>
<dbReference type="GeneID" id="19146704"/>
<evidence type="ECO:0000313" key="3">
    <source>
        <dbReference type="Proteomes" id="UP000053841"/>
    </source>
</evidence>
<dbReference type="AlphaFoldDB" id="W6Y0S3"/>
<gene>
    <name evidence="2" type="ORF">COCCADRAFT_30170</name>
</gene>
<dbReference type="EMBL" id="KI964800">
    <property type="protein sequence ID" value="EUC28604.1"/>
    <property type="molecule type" value="Genomic_DNA"/>
</dbReference>
<keyword evidence="3" id="KW-1185">Reference proteome</keyword>
<dbReference type="Proteomes" id="UP000053841">
    <property type="component" value="Unassembled WGS sequence"/>
</dbReference>